<sequence>MFSSVAMQRTGSEKLLCQPICRRGRERNGHALLSCLEEPLLFKRFIDAHLHFTHVPLVQSLHVDNHLSKTDMYALHPHIRSLLFSAHLDQSLRQVVVIHSPHLIGALHHALHLTILYLHTVKTNQEDPSKLGFYPPTWQTFLQMAKLEMQLQAVIATPVPESQEALNLPREVLDTVLWTYHEKKIKLERGYFLEYTMQMCWLLCNDLFTFHTELKKIVISIAKRAYNIFPQGSTMRKEECQRQVTAATTRLLKSGDYLRLPDSSGGNFKNFTVQALKDACLEFYYSNTAVLKGVISGFHETGTDKVPELTAEQCRTHFVNLRKKNTFWFRTKWHPD</sequence>
<comment type="caution">
    <text evidence="2">The sequence shown here is derived from an EMBL/GenBank/DDBJ whole genome shotgun (WGS) entry which is preliminary data.</text>
</comment>
<dbReference type="Proteomes" id="UP000719766">
    <property type="component" value="Unassembled WGS sequence"/>
</dbReference>
<dbReference type="Pfam" id="PF20149">
    <property type="entry name" value="DUF6532"/>
    <property type="match status" value="1"/>
</dbReference>
<gene>
    <name evidence="2" type="ORF">HD556DRAFT_1444266</name>
</gene>
<organism evidence="2 3">
    <name type="scientific">Suillus plorans</name>
    <dbReference type="NCBI Taxonomy" id="116603"/>
    <lineage>
        <taxon>Eukaryota</taxon>
        <taxon>Fungi</taxon>
        <taxon>Dikarya</taxon>
        <taxon>Basidiomycota</taxon>
        <taxon>Agaricomycotina</taxon>
        <taxon>Agaricomycetes</taxon>
        <taxon>Agaricomycetidae</taxon>
        <taxon>Boletales</taxon>
        <taxon>Suillineae</taxon>
        <taxon>Suillaceae</taxon>
        <taxon>Suillus</taxon>
    </lineage>
</organism>
<protein>
    <recommendedName>
        <fullName evidence="1">DUF6532 domain-containing protein</fullName>
    </recommendedName>
</protein>
<reference evidence="2" key="1">
    <citation type="journal article" date="2020" name="New Phytol.">
        <title>Comparative genomics reveals dynamic genome evolution in host specialist ectomycorrhizal fungi.</title>
        <authorList>
            <person name="Lofgren L.A."/>
            <person name="Nguyen N.H."/>
            <person name="Vilgalys R."/>
            <person name="Ruytinx J."/>
            <person name="Liao H.L."/>
            <person name="Branco S."/>
            <person name="Kuo A."/>
            <person name="LaButti K."/>
            <person name="Lipzen A."/>
            <person name="Andreopoulos W."/>
            <person name="Pangilinan J."/>
            <person name="Riley R."/>
            <person name="Hundley H."/>
            <person name="Na H."/>
            <person name="Barry K."/>
            <person name="Grigoriev I.V."/>
            <person name="Stajich J.E."/>
            <person name="Kennedy P.G."/>
        </authorList>
    </citation>
    <scope>NUCLEOTIDE SEQUENCE</scope>
    <source>
        <strain evidence="2">S12</strain>
    </source>
</reference>
<dbReference type="AlphaFoldDB" id="A0A9P7APB2"/>
<dbReference type="OrthoDB" id="2679038at2759"/>
<dbReference type="InterPro" id="IPR045341">
    <property type="entry name" value="DUF6532"/>
</dbReference>
<proteinExistence type="predicted"/>
<dbReference type="EMBL" id="JABBWE010000035">
    <property type="protein sequence ID" value="KAG1792579.1"/>
    <property type="molecule type" value="Genomic_DNA"/>
</dbReference>
<keyword evidence="3" id="KW-1185">Reference proteome</keyword>
<dbReference type="GeneID" id="64600515"/>
<dbReference type="RefSeq" id="XP_041159158.1">
    <property type="nucleotide sequence ID" value="XM_041306751.1"/>
</dbReference>
<evidence type="ECO:0000259" key="1">
    <source>
        <dbReference type="Pfam" id="PF20149"/>
    </source>
</evidence>
<name>A0A9P7APB2_9AGAM</name>
<feature type="domain" description="DUF6532" evidence="1">
    <location>
        <begin position="145"/>
        <end position="289"/>
    </location>
</feature>
<evidence type="ECO:0000313" key="3">
    <source>
        <dbReference type="Proteomes" id="UP000719766"/>
    </source>
</evidence>
<accession>A0A9P7APB2</accession>
<evidence type="ECO:0000313" key="2">
    <source>
        <dbReference type="EMBL" id="KAG1792579.1"/>
    </source>
</evidence>